<dbReference type="GO" id="GO:0071944">
    <property type="term" value="C:cell periphery"/>
    <property type="evidence" value="ECO:0007669"/>
    <property type="project" value="UniProtKB-ARBA"/>
</dbReference>
<dbReference type="PANTHER" id="PTHR15549">
    <property type="entry name" value="PAIRED IMMUNOGLOBULIN-LIKE TYPE 2 RECEPTOR"/>
    <property type="match status" value="1"/>
</dbReference>
<evidence type="ECO:0000256" key="3">
    <source>
        <dbReference type="ARBA" id="ARBA00022989"/>
    </source>
</evidence>
<name>A0A8H6RJS3_9PEZI</name>
<organism evidence="8 9">
    <name type="scientific">Pseudocercospora fuligena</name>
    <dbReference type="NCBI Taxonomy" id="685502"/>
    <lineage>
        <taxon>Eukaryota</taxon>
        <taxon>Fungi</taxon>
        <taxon>Dikarya</taxon>
        <taxon>Ascomycota</taxon>
        <taxon>Pezizomycotina</taxon>
        <taxon>Dothideomycetes</taxon>
        <taxon>Dothideomycetidae</taxon>
        <taxon>Mycosphaerellales</taxon>
        <taxon>Mycosphaerellaceae</taxon>
        <taxon>Pseudocercospora</taxon>
    </lineage>
</organism>
<keyword evidence="7" id="KW-0732">Signal</keyword>
<dbReference type="AlphaFoldDB" id="A0A8H6RJS3"/>
<accession>A0A8H6RJS3</accession>
<keyword evidence="2 6" id="KW-0812">Transmembrane</keyword>
<evidence type="ECO:0000313" key="9">
    <source>
        <dbReference type="Proteomes" id="UP000660729"/>
    </source>
</evidence>
<feature type="region of interest" description="Disordered" evidence="5">
    <location>
        <begin position="241"/>
        <end position="291"/>
    </location>
</feature>
<gene>
    <name evidence="8" type="ORF">HII31_06902</name>
</gene>
<dbReference type="Proteomes" id="UP000660729">
    <property type="component" value="Unassembled WGS sequence"/>
</dbReference>
<reference evidence="8" key="1">
    <citation type="submission" date="2020-04" db="EMBL/GenBank/DDBJ databases">
        <title>Draft genome resource of the tomato pathogen Pseudocercospora fuligena.</title>
        <authorList>
            <person name="Zaccaron A."/>
        </authorList>
    </citation>
    <scope>NUCLEOTIDE SEQUENCE</scope>
    <source>
        <strain evidence="8">PF001</strain>
    </source>
</reference>
<dbReference type="EMBL" id="JABCIY010000155">
    <property type="protein sequence ID" value="KAF7191857.1"/>
    <property type="molecule type" value="Genomic_DNA"/>
</dbReference>
<comment type="caution">
    <text evidence="8">The sequence shown here is derived from an EMBL/GenBank/DDBJ whole genome shotgun (WGS) entry which is preliminary data.</text>
</comment>
<feature type="signal peptide" evidence="7">
    <location>
        <begin position="1"/>
        <end position="18"/>
    </location>
</feature>
<dbReference type="PANTHER" id="PTHR15549:SF26">
    <property type="entry name" value="AXIAL BUDDING PATTERN PROTEIN 2-RELATED"/>
    <property type="match status" value="1"/>
</dbReference>
<keyword evidence="3 6" id="KW-1133">Transmembrane helix</keyword>
<evidence type="ECO:0008006" key="10">
    <source>
        <dbReference type="Google" id="ProtNLM"/>
    </source>
</evidence>
<evidence type="ECO:0000256" key="2">
    <source>
        <dbReference type="ARBA" id="ARBA00022692"/>
    </source>
</evidence>
<feature type="compositionally biased region" description="Basic and acidic residues" evidence="5">
    <location>
        <begin position="279"/>
        <end position="291"/>
    </location>
</feature>
<feature type="chain" id="PRO_5034111847" description="Mid2 domain-containing protein" evidence="7">
    <location>
        <begin position="19"/>
        <end position="291"/>
    </location>
</feature>
<proteinExistence type="predicted"/>
<dbReference type="GO" id="GO:0016020">
    <property type="term" value="C:membrane"/>
    <property type="evidence" value="ECO:0007669"/>
    <property type="project" value="UniProtKB-SubCell"/>
</dbReference>
<evidence type="ECO:0000256" key="1">
    <source>
        <dbReference type="ARBA" id="ARBA00004167"/>
    </source>
</evidence>
<keyword evidence="9" id="KW-1185">Reference proteome</keyword>
<dbReference type="OrthoDB" id="5215637at2759"/>
<keyword evidence="4 6" id="KW-0472">Membrane</keyword>
<evidence type="ECO:0000256" key="5">
    <source>
        <dbReference type="SAM" id="MobiDB-lite"/>
    </source>
</evidence>
<evidence type="ECO:0000256" key="4">
    <source>
        <dbReference type="ARBA" id="ARBA00023136"/>
    </source>
</evidence>
<feature type="transmembrane region" description="Helical" evidence="6">
    <location>
        <begin position="200"/>
        <end position="221"/>
    </location>
</feature>
<evidence type="ECO:0000313" key="8">
    <source>
        <dbReference type="EMBL" id="KAF7191857.1"/>
    </source>
</evidence>
<comment type="subcellular location">
    <subcellularLocation>
        <location evidence="1">Membrane</location>
        <topology evidence="1">Single-pass membrane protein</topology>
    </subcellularLocation>
</comment>
<dbReference type="InterPro" id="IPR051694">
    <property type="entry name" value="Immunoregulatory_rcpt-like"/>
</dbReference>
<feature type="region of interest" description="Disordered" evidence="5">
    <location>
        <begin position="159"/>
        <end position="194"/>
    </location>
</feature>
<feature type="compositionally biased region" description="Low complexity" evidence="5">
    <location>
        <begin position="159"/>
        <end position="186"/>
    </location>
</feature>
<sequence length="291" mass="30837">MLLRSIAFLWILVRNVAADCYLNNGVSASSYNACPGEGFCCESTAQCATNGMCFDPANKPDGSNITFGGSRNLTGLYQMPGCVNQSLDGCVQSCPLLDSGTYLSYIWACNDELTEYCCVGEFGQNIYNFRSCCKDGNNFRAEPGLRMNVVDNNTAATTSAASASTSGTASSATSSAASSNSSASSNRDNASEGLSTGAKAGIGVGVAGGAILAFALFFWLWRRRSSRQRIPLGQNNEQYVPPQEIEASPAEKNELASKNQNWLAEAPTYREPAELLDDGGGRRYAELDASG</sequence>
<evidence type="ECO:0000256" key="7">
    <source>
        <dbReference type="SAM" id="SignalP"/>
    </source>
</evidence>
<protein>
    <recommendedName>
        <fullName evidence="10">Mid2 domain-containing protein</fullName>
    </recommendedName>
</protein>
<evidence type="ECO:0000256" key="6">
    <source>
        <dbReference type="SAM" id="Phobius"/>
    </source>
</evidence>